<feature type="region of interest" description="Disordered" evidence="3">
    <location>
        <begin position="91"/>
        <end position="146"/>
    </location>
</feature>
<dbReference type="InterPro" id="IPR000719">
    <property type="entry name" value="Prot_kinase_dom"/>
</dbReference>
<evidence type="ECO:0000256" key="3">
    <source>
        <dbReference type="SAM" id="MobiDB-lite"/>
    </source>
</evidence>
<dbReference type="Pfam" id="PF00069">
    <property type="entry name" value="Pkinase"/>
    <property type="match status" value="1"/>
</dbReference>
<feature type="compositionally biased region" description="Polar residues" evidence="3">
    <location>
        <begin position="445"/>
        <end position="457"/>
    </location>
</feature>
<evidence type="ECO:0000256" key="1">
    <source>
        <dbReference type="ARBA" id="ARBA00022741"/>
    </source>
</evidence>
<feature type="compositionally biased region" description="Basic and acidic residues" evidence="3">
    <location>
        <begin position="481"/>
        <end position="490"/>
    </location>
</feature>
<dbReference type="SUPFAM" id="SSF56112">
    <property type="entry name" value="Protein kinase-like (PK-like)"/>
    <property type="match status" value="1"/>
</dbReference>
<evidence type="ECO:0000313" key="5">
    <source>
        <dbReference type="EMBL" id="GAA5806184.1"/>
    </source>
</evidence>
<dbReference type="PANTHER" id="PTHR24346">
    <property type="entry name" value="MAP/MICROTUBULE AFFINITY-REGULATING KINASE"/>
    <property type="match status" value="1"/>
</dbReference>
<feature type="region of interest" description="Disordered" evidence="3">
    <location>
        <begin position="418"/>
        <end position="459"/>
    </location>
</feature>
<dbReference type="EMBL" id="BAABUJ010000058">
    <property type="protein sequence ID" value="GAA5806184.1"/>
    <property type="molecule type" value="Genomic_DNA"/>
</dbReference>
<evidence type="ECO:0000259" key="4">
    <source>
        <dbReference type="PROSITE" id="PS50011"/>
    </source>
</evidence>
<dbReference type="PROSITE" id="PS50011">
    <property type="entry name" value="PROTEIN_KINASE_DOM"/>
    <property type="match status" value="1"/>
</dbReference>
<comment type="caution">
    <text evidence="5">The sequence shown here is derived from an EMBL/GenBank/DDBJ whole genome shotgun (WGS) entry which is preliminary data.</text>
</comment>
<sequence>MPALFIKTTTPPKLSKIKSLKNKIQIKSWWRQLKESTKSNESANSDTSSHTTLDWRSLSPDRPPLPFLRDNSPTSSTTSIHNITETTIDSNLSFSPNNTLSTTTNTTTTTTTTVPNKNISPLDNLDTTANNSSNKPIRTNTDDRNYQPLCPILEESETMITESSESNVINNSRLSPSSMQEEEESRRMSSESGSSLDINRNIEKQPMPKTSVITADAASISSSLTTPDIKTIQKTPSDKYMSDDIIGDEDRCKRKFAKMVLAANKFQTQQEKDERPSHMALLFDVHGNIDMMRMVRQGKSEYHKFCGNSQYVPPELSTDIEYHSELADIWVLGVFLYRMLIGKYPFAAPNDQQLFKKMLHGNFSIPNELSEDAKDLLRRMLAPDMNRASLDLVIHHPWLKSYRPSLLDHYYSTSKKSTTTTHHQSFNNTTLLSPPPQQQQRTDKSIQSPKPSKSRSSAGKRFIKKAIALLVQGPFPPPKKPYRDLSHLGTRETVFARQKV</sequence>
<feature type="compositionally biased region" description="Low complexity" evidence="3">
    <location>
        <begin position="91"/>
        <end position="113"/>
    </location>
</feature>
<keyword evidence="1" id="KW-0547">Nucleotide-binding</keyword>
<evidence type="ECO:0000313" key="6">
    <source>
        <dbReference type="Proteomes" id="UP001476247"/>
    </source>
</evidence>
<feature type="region of interest" description="Disordered" evidence="3">
    <location>
        <begin position="36"/>
        <end position="79"/>
    </location>
</feature>
<dbReference type="PANTHER" id="PTHR24346:SF30">
    <property type="entry name" value="MATERNAL EMBRYONIC LEUCINE ZIPPER KINASE"/>
    <property type="match status" value="1"/>
</dbReference>
<protein>
    <recommendedName>
        <fullName evidence="4">Protein kinase domain-containing protein</fullName>
    </recommendedName>
</protein>
<keyword evidence="6" id="KW-1185">Reference proteome</keyword>
<feature type="region of interest" description="Disordered" evidence="3">
    <location>
        <begin position="159"/>
        <end position="194"/>
    </location>
</feature>
<feature type="domain" description="Protein kinase" evidence="4">
    <location>
        <begin position="94"/>
        <end position="399"/>
    </location>
</feature>
<gene>
    <name evidence="5" type="ORF">HPULCUR_011714</name>
</gene>
<dbReference type="Gene3D" id="1.10.510.10">
    <property type="entry name" value="Transferase(Phosphotransferase) domain 1"/>
    <property type="match status" value="1"/>
</dbReference>
<evidence type="ECO:0000256" key="2">
    <source>
        <dbReference type="ARBA" id="ARBA00022840"/>
    </source>
</evidence>
<reference evidence="5 6" key="1">
    <citation type="submission" date="2024-04" db="EMBL/GenBank/DDBJ databases">
        <title>genome sequences of Mucor flavus KT1a and Helicostylum pulchrum KT1b strains isolation_sourced from the surface of a dry-aged beef.</title>
        <authorList>
            <person name="Toyotome T."/>
            <person name="Hosono M."/>
            <person name="Torimaru M."/>
            <person name="Fukuda K."/>
            <person name="Mikami N."/>
        </authorList>
    </citation>
    <scope>NUCLEOTIDE SEQUENCE [LARGE SCALE GENOMIC DNA]</scope>
    <source>
        <strain evidence="5 6">KT1b</strain>
    </source>
</reference>
<name>A0ABP9YGU9_9FUNG</name>
<dbReference type="InterPro" id="IPR011009">
    <property type="entry name" value="Kinase-like_dom_sf"/>
</dbReference>
<proteinExistence type="predicted"/>
<feature type="compositionally biased region" description="Polar residues" evidence="3">
    <location>
        <begin position="39"/>
        <end position="54"/>
    </location>
</feature>
<organism evidence="5 6">
    <name type="scientific">Helicostylum pulchrum</name>
    <dbReference type="NCBI Taxonomy" id="562976"/>
    <lineage>
        <taxon>Eukaryota</taxon>
        <taxon>Fungi</taxon>
        <taxon>Fungi incertae sedis</taxon>
        <taxon>Mucoromycota</taxon>
        <taxon>Mucoromycotina</taxon>
        <taxon>Mucoromycetes</taxon>
        <taxon>Mucorales</taxon>
        <taxon>Mucorineae</taxon>
        <taxon>Mucoraceae</taxon>
        <taxon>Helicostylum</taxon>
    </lineage>
</organism>
<feature type="region of interest" description="Disordered" evidence="3">
    <location>
        <begin position="472"/>
        <end position="500"/>
    </location>
</feature>
<keyword evidence="2" id="KW-0067">ATP-binding</keyword>
<dbReference type="SMART" id="SM00220">
    <property type="entry name" value="S_TKc"/>
    <property type="match status" value="1"/>
</dbReference>
<dbReference type="Proteomes" id="UP001476247">
    <property type="component" value="Unassembled WGS sequence"/>
</dbReference>
<feature type="compositionally biased region" description="Polar residues" evidence="3">
    <location>
        <begin position="114"/>
        <end position="139"/>
    </location>
</feature>
<accession>A0ABP9YGU9</accession>